<dbReference type="GO" id="GO:0005975">
    <property type="term" value="P:carbohydrate metabolic process"/>
    <property type="evidence" value="ECO:0007669"/>
    <property type="project" value="InterPro"/>
</dbReference>
<dbReference type="InterPro" id="IPR006101">
    <property type="entry name" value="Glyco_hydro_2"/>
</dbReference>
<dbReference type="GO" id="GO:0004553">
    <property type="term" value="F:hydrolase activity, hydrolyzing O-glycosyl compounds"/>
    <property type="evidence" value="ECO:0007669"/>
    <property type="project" value="InterPro"/>
</dbReference>
<dbReference type="InterPro" id="IPR017853">
    <property type="entry name" value="GH"/>
</dbReference>
<comment type="caution">
    <text evidence="10">The sequence shown here is derived from an EMBL/GenBank/DDBJ whole genome shotgun (WGS) entry which is preliminary data.</text>
</comment>
<dbReference type="InterPro" id="IPR051913">
    <property type="entry name" value="GH2_Domain-Containing"/>
</dbReference>
<feature type="domain" description="Glycoside hydrolase family 2" evidence="9">
    <location>
        <begin position="721"/>
        <end position="822"/>
    </location>
</feature>
<dbReference type="SUPFAM" id="SSF51445">
    <property type="entry name" value="(Trans)glycosidases"/>
    <property type="match status" value="1"/>
</dbReference>
<reference evidence="12 13" key="1">
    <citation type="submission" date="2018-08" db="EMBL/GenBank/DDBJ databases">
        <title>A genome reference for cultivated species of the human gut microbiota.</title>
        <authorList>
            <person name="Zou Y."/>
            <person name="Xue W."/>
            <person name="Luo G."/>
        </authorList>
    </citation>
    <scope>NUCLEOTIDE SEQUENCE [LARGE SCALE GENOMIC DNA]</scope>
    <source>
        <strain evidence="11 13">AM23-23</strain>
        <strain evidence="10 12">TF10-3AC</strain>
    </source>
</reference>
<keyword evidence="12" id="KW-1185">Reference proteome</keyword>
<evidence type="ECO:0000256" key="3">
    <source>
        <dbReference type="ARBA" id="ARBA00023295"/>
    </source>
</evidence>
<evidence type="ECO:0000256" key="2">
    <source>
        <dbReference type="ARBA" id="ARBA00022801"/>
    </source>
</evidence>
<evidence type="ECO:0000256" key="4">
    <source>
        <dbReference type="SAM" id="SignalP"/>
    </source>
</evidence>
<evidence type="ECO:0000313" key="12">
    <source>
        <dbReference type="Proteomes" id="UP000260862"/>
    </source>
</evidence>
<dbReference type="AlphaFoldDB" id="A0A3E4N847"/>
<dbReference type="Pfam" id="PF18565">
    <property type="entry name" value="Glyco_hydro2_C5"/>
    <property type="match status" value="1"/>
</dbReference>
<dbReference type="SUPFAM" id="SSF49303">
    <property type="entry name" value="beta-Galactosidase/glucuronidase domain"/>
    <property type="match status" value="1"/>
</dbReference>
<dbReference type="Pfam" id="PF16355">
    <property type="entry name" value="DUF4982"/>
    <property type="match status" value="1"/>
</dbReference>
<dbReference type="Proteomes" id="UP000260862">
    <property type="component" value="Unassembled WGS sequence"/>
</dbReference>
<dbReference type="InterPro" id="IPR008964">
    <property type="entry name" value="Invasin/intimin_cell_adhesion"/>
</dbReference>
<evidence type="ECO:0000259" key="7">
    <source>
        <dbReference type="Pfam" id="PF02837"/>
    </source>
</evidence>
<dbReference type="InterPro" id="IPR006104">
    <property type="entry name" value="Glyco_hydro_2_N"/>
</dbReference>
<dbReference type="Gene3D" id="3.20.20.80">
    <property type="entry name" value="Glycosidases"/>
    <property type="match status" value="1"/>
</dbReference>
<dbReference type="InterPro" id="IPR013783">
    <property type="entry name" value="Ig-like_fold"/>
</dbReference>
<name>A0A3E4N847_9BACT</name>
<accession>A0A3E4N847</accession>
<keyword evidence="4" id="KW-0732">Signal</keyword>
<dbReference type="SUPFAM" id="SSF49373">
    <property type="entry name" value="Invasin/intimin cell-adhesion fragments"/>
    <property type="match status" value="1"/>
</dbReference>
<dbReference type="InterPro" id="IPR008979">
    <property type="entry name" value="Galactose-bd-like_sf"/>
</dbReference>
<evidence type="ECO:0000259" key="9">
    <source>
        <dbReference type="Pfam" id="PF18565"/>
    </source>
</evidence>
<dbReference type="RefSeq" id="WP_117670125.1">
    <property type="nucleotide sequence ID" value="NZ_CABOGR010000001.1"/>
</dbReference>
<dbReference type="PANTHER" id="PTHR42732">
    <property type="entry name" value="BETA-GALACTOSIDASE"/>
    <property type="match status" value="1"/>
</dbReference>
<dbReference type="PRINTS" id="PR00132">
    <property type="entry name" value="GLHYDRLASE2"/>
</dbReference>
<feature type="signal peptide" evidence="4">
    <location>
        <begin position="1"/>
        <end position="24"/>
    </location>
</feature>
<evidence type="ECO:0000313" key="11">
    <source>
        <dbReference type="EMBL" id="RHF86499.1"/>
    </source>
</evidence>
<dbReference type="Pfam" id="PF00703">
    <property type="entry name" value="Glyco_hydro_2"/>
    <property type="match status" value="1"/>
</dbReference>
<feature type="chain" id="PRO_5041870890" evidence="4">
    <location>
        <begin position="25"/>
        <end position="830"/>
    </location>
</feature>
<feature type="domain" description="DUF4982" evidence="8">
    <location>
        <begin position="632"/>
        <end position="708"/>
    </location>
</feature>
<evidence type="ECO:0000259" key="6">
    <source>
        <dbReference type="Pfam" id="PF02836"/>
    </source>
</evidence>
<keyword evidence="3" id="KW-0326">Glycosidase</keyword>
<evidence type="ECO:0000259" key="5">
    <source>
        <dbReference type="Pfam" id="PF00703"/>
    </source>
</evidence>
<dbReference type="EMBL" id="QRHQ01000043">
    <property type="protein sequence ID" value="RHF86499.1"/>
    <property type="molecule type" value="Genomic_DNA"/>
</dbReference>
<dbReference type="EMBL" id="QSQT01000001">
    <property type="protein sequence ID" value="RGK58546.1"/>
    <property type="molecule type" value="Genomic_DNA"/>
</dbReference>
<dbReference type="SUPFAM" id="SSF49785">
    <property type="entry name" value="Galactose-binding domain-like"/>
    <property type="match status" value="1"/>
</dbReference>
<dbReference type="InterPro" id="IPR040605">
    <property type="entry name" value="Glyco_hydro2_dom5"/>
</dbReference>
<dbReference type="Proteomes" id="UP000283485">
    <property type="component" value="Unassembled WGS sequence"/>
</dbReference>
<dbReference type="InterPro" id="IPR006102">
    <property type="entry name" value="Ig-like_GH2"/>
</dbReference>
<dbReference type="InterPro" id="IPR032311">
    <property type="entry name" value="DUF4982"/>
</dbReference>
<evidence type="ECO:0000256" key="1">
    <source>
        <dbReference type="ARBA" id="ARBA00007401"/>
    </source>
</evidence>
<feature type="domain" description="Glycoside hydrolase family 2 immunoglobulin-like beta-sandwich" evidence="5">
    <location>
        <begin position="208"/>
        <end position="304"/>
    </location>
</feature>
<comment type="similarity">
    <text evidence="1">Belongs to the glycosyl hydrolase 2 family.</text>
</comment>
<protein>
    <submittedName>
        <fullName evidence="10">DUF4982 domain-containing protein</fullName>
    </submittedName>
</protein>
<dbReference type="Pfam" id="PF02836">
    <property type="entry name" value="Glyco_hydro_2_C"/>
    <property type="match status" value="1"/>
</dbReference>
<feature type="domain" description="Glycosyl hydrolases family 2 sugar binding" evidence="7">
    <location>
        <begin position="101"/>
        <end position="170"/>
    </location>
</feature>
<evidence type="ECO:0000313" key="10">
    <source>
        <dbReference type="EMBL" id="RGK58546.1"/>
    </source>
</evidence>
<evidence type="ECO:0000259" key="8">
    <source>
        <dbReference type="Pfam" id="PF16355"/>
    </source>
</evidence>
<dbReference type="PANTHER" id="PTHR42732:SF1">
    <property type="entry name" value="BETA-MANNOSIDASE"/>
    <property type="match status" value="1"/>
</dbReference>
<dbReference type="InterPro" id="IPR036156">
    <property type="entry name" value="Beta-gal/glucu_dom_sf"/>
</dbReference>
<evidence type="ECO:0000313" key="13">
    <source>
        <dbReference type="Proteomes" id="UP000283485"/>
    </source>
</evidence>
<gene>
    <name evidence="11" type="ORF">DW653_14970</name>
    <name evidence="10" type="ORF">DXD04_01210</name>
</gene>
<sequence>MKHTNLFKLIFFFVCVITSGSVWAQRSEQLLEKGWRFTKGDVKGAETPGFDDSEWEAVTIPHDWAIFGPFDRSHDLQNVAVTQNFETEASVKTGRTGGLPYVGVGWYRTTFHAPAGKQITLMFDGAMSEARIYVNGKEIGFWPWGYNSFYFDVTPYVNKDGQANTLAVRLENRPQSSRWYPGAGLYRNVHVIATDDIHVPVWGTKLTTPHVSVDYASVKLLTTVANADNKDVRIVTEIVSPEGKIVAAKDNTRKITNGMSFEQNFLVNSPMLWSPESPSLYKAVSKVYADNRLVDEYTTRFGIRSLEFVADKGFFLNGKHRKFQGVCNHHDLGPLGAAINVSALRHQLILLKDMGCDAIRTGHTMPAPELVELCDEMGIMLMVESFDEWDIAKCENGYHRFFNEWAEKDIVNMVRHYRNNPSVVMWSIGNEVPTQWKPEGCKVAAFLQEICHREDSTRPVTCGMDQVLSVLDNGFAALLDVPGFNYRTHLYTEAYNRLPQNIVLGSETASTVSSRGVYKFPVVKRHTAMYDDHQSTGYDLEYCSWSNVPDEDFALADDYPWTIGQFVWTGFDYLGEPSPYDTDAWPSHSSLFGIIDLASLPKDRYYLYRSIWNKQSPTLYILPHWTWHGREGKNTPVFVYTSYPEAELFVNGKSYGRQCKLTVEESRALQGKDSLWLQRRYRLMWTDVVYEPGEVRVVAYDEAGKAVAEQTVRTAGKPHHIELSTPHHTLNADGKELAYVTLRIVDKDGNLCPTDGRLVNFRVKGAGTYRASANGDPTCLDLFHLPRMHVFNGMLTVILQAGEEAGTLELQATAKGVKSGSIRINVKPVK</sequence>
<proteinExistence type="inferred from homology"/>
<organism evidence="10 12">
    <name type="scientific">Phocaeicola plebeius</name>
    <dbReference type="NCBI Taxonomy" id="310297"/>
    <lineage>
        <taxon>Bacteria</taxon>
        <taxon>Pseudomonadati</taxon>
        <taxon>Bacteroidota</taxon>
        <taxon>Bacteroidia</taxon>
        <taxon>Bacteroidales</taxon>
        <taxon>Bacteroidaceae</taxon>
        <taxon>Phocaeicola</taxon>
    </lineage>
</organism>
<dbReference type="Pfam" id="PF02837">
    <property type="entry name" value="Glyco_hydro_2_N"/>
    <property type="match status" value="1"/>
</dbReference>
<feature type="domain" description="Glycoside hydrolase family 2 catalytic" evidence="6">
    <location>
        <begin position="309"/>
        <end position="474"/>
    </location>
</feature>
<keyword evidence="2" id="KW-0378">Hydrolase</keyword>
<dbReference type="InterPro" id="IPR006103">
    <property type="entry name" value="Glyco_hydro_2_cat"/>
</dbReference>
<dbReference type="Gene3D" id="2.60.120.260">
    <property type="entry name" value="Galactose-binding domain-like"/>
    <property type="match status" value="1"/>
</dbReference>
<dbReference type="Gene3D" id="2.60.40.10">
    <property type="entry name" value="Immunoglobulins"/>
    <property type="match status" value="3"/>
</dbReference>